<evidence type="ECO:0000313" key="1">
    <source>
        <dbReference type="EMBL" id="PJB98800.1"/>
    </source>
</evidence>
<sequence length="81" mass="8866">MNNKKTILIISIAIIVLVSFGFAKEALAGYHSSGTLISKNLLENVTGNIYSIDSFYYNASVIPAGTSLKAQFSKDNTNWYN</sequence>
<dbReference type="EMBL" id="PFTC01000023">
    <property type="protein sequence ID" value="PJB98800.1"/>
    <property type="molecule type" value="Genomic_DNA"/>
</dbReference>
<dbReference type="Proteomes" id="UP000230097">
    <property type="component" value="Unassembled WGS sequence"/>
</dbReference>
<reference evidence="2" key="1">
    <citation type="submission" date="2017-09" db="EMBL/GenBank/DDBJ databases">
        <title>Depth-based differentiation of microbial function through sediment-hosted aquifers and enrichment of novel symbionts in the deep terrestrial subsurface.</title>
        <authorList>
            <person name="Probst A.J."/>
            <person name="Ladd B."/>
            <person name="Jarett J.K."/>
            <person name="Geller-Mcgrath D.E."/>
            <person name="Sieber C.M.K."/>
            <person name="Emerson J.B."/>
            <person name="Anantharaman K."/>
            <person name="Thomas B.C."/>
            <person name="Malmstrom R."/>
            <person name="Stieglmeier M."/>
            <person name="Klingl A."/>
            <person name="Woyke T."/>
            <person name="Ryan C.M."/>
            <person name="Banfield J.F."/>
        </authorList>
    </citation>
    <scope>NUCLEOTIDE SEQUENCE [LARGE SCALE GENOMIC DNA]</scope>
</reference>
<protein>
    <submittedName>
        <fullName evidence="1">Uncharacterized protein</fullName>
    </submittedName>
</protein>
<evidence type="ECO:0000313" key="2">
    <source>
        <dbReference type="Proteomes" id="UP000230097"/>
    </source>
</evidence>
<gene>
    <name evidence="1" type="ORF">CO078_00770</name>
</gene>
<proteinExistence type="predicted"/>
<dbReference type="AlphaFoldDB" id="A0A2M8DLQ6"/>
<feature type="non-terminal residue" evidence="1">
    <location>
        <position position="81"/>
    </location>
</feature>
<accession>A0A2M8DLQ6</accession>
<comment type="caution">
    <text evidence="1">The sequence shown here is derived from an EMBL/GenBank/DDBJ whole genome shotgun (WGS) entry which is preliminary data.</text>
</comment>
<name>A0A2M8DLQ6_9BACT</name>
<organism evidence="1 2">
    <name type="scientific">Candidatus Nealsonbacteria bacterium CG_4_9_14_0_8_um_filter_36_17</name>
    <dbReference type="NCBI Taxonomy" id="1974693"/>
    <lineage>
        <taxon>Bacteria</taxon>
        <taxon>Candidatus Nealsoniibacteriota</taxon>
    </lineage>
</organism>